<keyword evidence="2" id="KW-1185">Reference proteome</keyword>
<accession>A0ABD1Y3F4</accession>
<dbReference type="EMBL" id="JBHFFA010000006">
    <property type="protein sequence ID" value="KAL2621282.1"/>
    <property type="molecule type" value="Genomic_DNA"/>
</dbReference>
<evidence type="ECO:0000313" key="1">
    <source>
        <dbReference type="EMBL" id="KAL2621282.1"/>
    </source>
</evidence>
<gene>
    <name evidence="1" type="ORF">R1flu_001487</name>
</gene>
<name>A0ABD1Y3F4_9MARC</name>
<protein>
    <submittedName>
        <fullName evidence="1">Uncharacterized protein</fullName>
    </submittedName>
</protein>
<sequence length="54" mass="6062">MDEPCSPSDRQIIFVVSSQRMDLTTVVSPEAKRCITTEWPRLSDLTKEDCTSSA</sequence>
<comment type="caution">
    <text evidence="1">The sequence shown here is derived from an EMBL/GenBank/DDBJ whole genome shotgun (WGS) entry which is preliminary data.</text>
</comment>
<reference evidence="1 2" key="1">
    <citation type="submission" date="2024-09" db="EMBL/GenBank/DDBJ databases">
        <title>Chromosome-scale assembly of Riccia fluitans.</title>
        <authorList>
            <person name="Paukszto L."/>
            <person name="Sawicki J."/>
            <person name="Karawczyk K."/>
            <person name="Piernik-Szablinska J."/>
            <person name="Szczecinska M."/>
            <person name="Mazdziarz M."/>
        </authorList>
    </citation>
    <scope>NUCLEOTIDE SEQUENCE [LARGE SCALE GENOMIC DNA]</scope>
    <source>
        <strain evidence="1">Rf_01</strain>
        <tissue evidence="1">Aerial parts of the thallus</tissue>
    </source>
</reference>
<dbReference type="Proteomes" id="UP001605036">
    <property type="component" value="Unassembled WGS sequence"/>
</dbReference>
<evidence type="ECO:0000313" key="2">
    <source>
        <dbReference type="Proteomes" id="UP001605036"/>
    </source>
</evidence>
<organism evidence="1 2">
    <name type="scientific">Riccia fluitans</name>
    <dbReference type="NCBI Taxonomy" id="41844"/>
    <lineage>
        <taxon>Eukaryota</taxon>
        <taxon>Viridiplantae</taxon>
        <taxon>Streptophyta</taxon>
        <taxon>Embryophyta</taxon>
        <taxon>Marchantiophyta</taxon>
        <taxon>Marchantiopsida</taxon>
        <taxon>Marchantiidae</taxon>
        <taxon>Marchantiales</taxon>
        <taxon>Ricciaceae</taxon>
        <taxon>Riccia</taxon>
    </lineage>
</organism>
<dbReference type="AlphaFoldDB" id="A0ABD1Y3F4"/>
<proteinExistence type="predicted"/>